<proteinExistence type="predicted"/>
<evidence type="ECO:0000256" key="1">
    <source>
        <dbReference type="SAM" id="MobiDB-lite"/>
    </source>
</evidence>
<sequence length="243" mass="27604">MTRTKGCRVDKGLANTPNRPSITGANPITFQKPKRKDRGKQNCQKSYMNGFYDTNAEKFLQDTQNVDMSSLRDRFLAAVPKTYTGSSRILDAGTGSGRDARSFYLAGYETEAFDASPSMVRAATDFSDLPVRQMRFEDFEWEHSFEGIWACASLLHVARDDLSEVMRRLADHLVSAGALYASFKVGDGERQEAARHFTDMTEESFAALLDDCPSLRQVETWRTEDRRPDRKDDLWLNALMRKT</sequence>
<dbReference type="EMBL" id="FQZA01000019">
    <property type="protein sequence ID" value="SHJ77705.1"/>
    <property type="molecule type" value="Genomic_DNA"/>
</dbReference>
<evidence type="ECO:0000313" key="4">
    <source>
        <dbReference type="Proteomes" id="UP000184040"/>
    </source>
</evidence>
<feature type="region of interest" description="Disordered" evidence="1">
    <location>
        <begin position="1"/>
        <end position="41"/>
    </location>
</feature>
<evidence type="ECO:0000259" key="2">
    <source>
        <dbReference type="Pfam" id="PF13649"/>
    </source>
</evidence>
<organism evidence="3 4">
    <name type="scientific">Palleronia salina</name>
    <dbReference type="NCBI Taxonomy" id="313368"/>
    <lineage>
        <taxon>Bacteria</taxon>
        <taxon>Pseudomonadati</taxon>
        <taxon>Pseudomonadota</taxon>
        <taxon>Alphaproteobacteria</taxon>
        <taxon>Rhodobacterales</taxon>
        <taxon>Roseobacteraceae</taxon>
        <taxon>Palleronia</taxon>
    </lineage>
</organism>
<keyword evidence="3" id="KW-0489">Methyltransferase</keyword>
<dbReference type="AlphaFoldDB" id="A0A1M6M2M6"/>
<protein>
    <submittedName>
        <fullName evidence="3">Methyltransferase domain-containing protein</fullName>
    </submittedName>
</protein>
<name>A0A1M6M2M6_9RHOB</name>
<accession>A0A1M6M2M6</accession>
<keyword evidence="3" id="KW-0808">Transferase</keyword>
<dbReference type="Proteomes" id="UP000184040">
    <property type="component" value="Unassembled WGS sequence"/>
</dbReference>
<dbReference type="SUPFAM" id="SSF53335">
    <property type="entry name" value="S-adenosyl-L-methionine-dependent methyltransferases"/>
    <property type="match status" value="1"/>
</dbReference>
<dbReference type="Pfam" id="PF13649">
    <property type="entry name" value="Methyltransf_25"/>
    <property type="match status" value="1"/>
</dbReference>
<reference evidence="3 4" key="1">
    <citation type="submission" date="2016-11" db="EMBL/GenBank/DDBJ databases">
        <authorList>
            <person name="Jaros S."/>
            <person name="Januszkiewicz K."/>
            <person name="Wedrychowicz H."/>
        </authorList>
    </citation>
    <scope>NUCLEOTIDE SEQUENCE [LARGE SCALE GENOMIC DNA]</scope>
    <source>
        <strain evidence="3 4">DSM 26892</strain>
    </source>
</reference>
<evidence type="ECO:0000313" key="3">
    <source>
        <dbReference type="EMBL" id="SHJ77705.1"/>
    </source>
</evidence>
<dbReference type="InterPro" id="IPR029063">
    <property type="entry name" value="SAM-dependent_MTases_sf"/>
</dbReference>
<dbReference type="STRING" id="313368.SAMN04488012_11921"/>
<gene>
    <name evidence="3" type="ORF">SAMN04488012_11921</name>
</gene>
<feature type="domain" description="Methyltransferase" evidence="2">
    <location>
        <begin position="89"/>
        <end position="177"/>
    </location>
</feature>
<dbReference type="Gene3D" id="3.40.50.150">
    <property type="entry name" value="Vaccinia Virus protein VP39"/>
    <property type="match status" value="1"/>
</dbReference>
<feature type="compositionally biased region" description="Polar residues" evidence="1">
    <location>
        <begin position="15"/>
        <end position="29"/>
    </location>
</feature>
<dbReference type="GO" id="GO:0032259">
    <property type="term" value="P:methylation"/>
    <property type="evidence" value="ECO:0007669"/>
    <property type="project" value="UniProtKB-KW"/>
</dbReference>
<dbReference type="InterPro" id="IPR041698">
    <property type="entry name" value="Methyltransf_25"/>
</dbReference>
<dbReference type="CDD" id="cd02440">
    <property type="entry name" value="AdoMet_MTases"/>
    <property type="match status" value="1"/>
</dbReference>
<dbReference type="GO" id="GO:0008168">
    <property type="term" value="F:methyltransferase activity"/>
    <property type="evidence" value="ECO:0007669"/>
    <property type="project" value="UniProtKB-KW"/>
</dbReference>
<keyword evidence="4" id="KW-1185">Reference proteome</keyword>